<dbReference type="AlphaFoldDB" id="A0A066ZYI4"/>
<organism evidence="3 4">
    <name type="scientific">Hydrogenovibrio marinus</name>
    <dbReference type="NCBI Taxonomy" id="28885"/>
    <lineage>
        <taxon>Bacteria</taxon>
        <taxon>Pseudomonadati</taxon>
        <taxon>Pseudomonadota</taxon>
        <taxon>Gammaproteobacteria</taxon>
        <taxon>Thiotrichales</taxon>
        <taxon>Piscirickettsiaceae</taxon>
        <taxon>Hydrogenovibrio</taxon>
    </lineage>
</organism>
<dbReference type="SUPFAM" id="SSF54631">
    <property type="entry name" value="CBS-domain pair"/>
    <property type="match status" value="1"/>
</dbReference>
<protein>
    <submittedName>
        <fullName evidence="3">Alcohol dehydrogenase</fullName>
    </submittedName>
</protein>
<keyword evidence="4" id="KW-1185">Reference proteome</keyword>
<reference evidence="3 4" key="1">
    <citation type="submission" date="2014-04" db="EMBL/GenBank/DDBJ databases">
        <title>Draft genome sequence of Hydrogenovibrio marinus MH-110, a model organism for aerobic H2 metabolism.</title>
        <authorList>
            <person name="Cha H.J."/>
            <person name="Jo B.H."/>
            <person name="Hwang B.H."/>
        </authorList>
    </citation>
    <scope>NUCLEOTIDE SEQUENCE [LARGE SCALE GENOMIC DNA]</scope>
    <source>
        <strain evidence="3 4">MH-110</strain>
    </source>
</reference>
<dbReference type="InterPro" id="IPR000644">
    <property type="entry name" value="CBS_dom"/>
</dbReference>
<dbReference type="Gene3D" id="3.90.550.10">
    <property type="entry name" value="Spore Coat Polysaccharide Biosynthesis Protein SpsA, Chain A"/>
    <property type="match status" value="1"/>
</dbReference>
<evidence type="ECO:0000313" key="3">
    <source>
        <dbReference type="EMBL" id="KDN95416.1"/>
    </source>
</evidence>
<keyword evidence="1" id="KW-0129">CBS domain</keyword>
<gene>
    <name evidence="3" type="ORF">EI16_03710</name>
</gene>
<sequence length="351" mass="39891">MFDWQMIAIDESATVREALTVLDQQAMQIVLVVDEHQQLKGTVTDGDIRRGLLRGETLDSLITSVANKSPTVGYESETEIVWRQHIKRRSLRHLPILNDNKQIVALYYHKTQSTPRRNNPVVLMLGGLGMRLRPLTETIPKPMLPVGNQPILETIVKHIADQGFTEFYFCINYLGDKIRQYFGDGKQWGIHITYIEETKPLGTAGALSLLPEPAKSVDEPLIVMNGDLLTKVDFRSLLEFHQEHKNTVTTCVREYSHQVPYGVIEMEGPYINQLVEKPIYRYFVNAGIYCLSPGALGRIPDNAFFDMPTLVDDVIADGQNSGGFPLTEYWMDIGHIPDYEQAQADYEVYFK</sequence>
<comment type="caution">
    <text evidence="3">The sequence shown here is derived from an EMBL/GenBank/DDBJ whole genome shotgun (WGS) entry which is preliminary data.</text>
</comment>
<dbReference type="PROSITE" id="PS51371">
    <property type="entry name" value="CBS"/>
    <property type="match status" value="1"/>
</dbReference>
<proteinExistence type="predicted"/>
<evidence type="ECO:0000313" key="4">
    <source>
        <dbReference type="Proteomes" id="UP000027341"/>
    </source>
</evidence>
<dbReference type="Gene3D" id="3.10.580.10">
    <property type="entry name" value="CBS-domain"/>
    <property type="match status" value="1"/>
</dbReference>
<evidence type="ECO:0000259" key="2">
    <source>
        <dbReference type="PROSITE" id="PS51371"/>
    </source>
</evidence>
<dbReference type="PANTHER" id="PTHR22572">
    <property type="entry name" value="SUGAR-1-PHOSPHATE GUANYL TRANSFERASE"/>
    <property type="match status" value="1"/>
</dbReference>
<dbReference type="Pfam" id="PF00483">
    <property type="entry name" value="NTP_transferase"/>
    <property type="match status" value="1"/>
</dbReference>
<dbReference type="STRING" id="28885.EI16_03710"/>
<dbReference type="InterPro" id="IPR046342">
    <property type="entry name" value="CBS_dom_sf"/>
</dbReference>
<dbReference type="SUPFAM" id="SSF53448">
    <property type="entry name" value="Nucleotide-diphospho-sugar transferases"/>
    <property type="match status" value="1"/>
</dbReference>
<dbReference type="EMBL" id="JMIU01000001">
    <property type="protein sequence ID" value="KDN95416.1"/>
    <property type="molecule type" value="Genomic_DNA"/>
</dbReference>
<dbReference type="CDD" id="cd06426">
    <property type="entry name" value="NTP_transferase_like_2"/>
    <property type="match status" value="1"/>
</dbReference>
<dbReference type="InterPro" id="IPR050486">
    <property type="entry name" value="Mannose-1P_guanyltransferase"/>
</dbReference>
<dbReference type="InterPro" id="IPR005835">
    <property type="entry name" value="NTP_transferase_dom"/>
</dbReference>
<dbReference type="Pfam" id="PF00571">
    <property type="entry name" value="CBS"/>
    <property type="match status" value="1"/>
</dbReference>
<dbReference type="Proteomes" id="UP000027341">
    <property type="component" value="Unassembled WGS sequence"/>
</dbReference>
<feature type="domain" description="CBS" evidence="2">
    <location>
        <begin position="1"/>
        <end position="60"/>
    </location>
</feature>
<dbReference type="InterPro" id="IPR029044">
    <property type="entry name" value="Nucleotide-diphossugar_trans"/>
</dbReference>
<evidence type="ECO:0000256" key="1">
    <source>
        <dbReference type="PROSITE-ProRule" id="PRU00703"/>
    </source>
</evidence>
<dbReference type="CDD" id="cd04607">
    <property type="entry name" value="CBS_pair_NTP_transferase_assoc"/>
    <property type="match status" value="1"/>
</dbReference>
<accession>A0A066ZYI4</accession>
<name>A0A066ZYI4_HYDMR</name>